<evidence type="ECO:0000256" key="3">
    <source>
        <dbReference type="ARBA" id="ARBA00022679"/>
    </source>
</evidence>
<feature type="binding site" evidence="6 7">
    <location>
        <position position="292"/>
    </location>
    <ligand>
        <name>Zn(2+)</name>
        <dbReference type="ChEBI" id="CHEBI:29105"/>
    </ligand>
</feature>
<evidence type="ECO:0000256" key="1">
    <source>
        <dbReference type="ARBA" id="ARBA00005137"/>
    </source>
</evidence>
<evidence type="ECO:0000256" key="5">
    <source>
        <dbReference type="ARBA" id="ARBA00022833"/>
    </source>
</evidence>
<feature type="binding site" evidence="6 7">
    <location>
        <position position="210"/>
    </location>
    <ligand>
        <name>Zn(2+)</name>
        <dbReference type="ChEBI" id="CHEBI:29105"/>
    </ligand>
</feature>
<evidence type="ECO:0000256" key="2">
    <source>
        <dbReference type="ARBA" id="ARBA00022603"/>
    </source>
</evidence>
<dbReference type="GO" id="GO:0047150">
    <property type="term" value="F:betaine-homocysteine S-methyltransferase activity"/>
    <property type="evidence" value="ECO:0007669"/>
    <property type="project" value="TreeGrafter"/>
</dbReference>
<evidence type="ECO:0000313" key="9">
    <source>
        <dbReference type="EMBL" id="KAK3887373.1"/>
    </source>
</evidence>
<keyword evidence="4 6" id="KW-0479">Metal-binding</keyword>
<dbReference type="FunFam" id="3.20.20.330:FF:000003">
    <property type="entry name" value="Betaine--homocysteine S-methyltransferase 1"/>
    <property type="match status" value="1"/>
</dbReference>
<protein>
    <recommendedName>
        <fullName evidence="8">Hcy-binding domain-containing protein</fullName>
    </recommendedName>
</protein>
<dbReference type="GO" id="GO:0009086">
    <property type="term" value="P:methionine biosynthetic process"/>
    <property type="evidence" value="ECO:0007669"/>
    <property type="project" value="InterPro"/>
</dbReference>
<dbReference type="GO" id="GO:0008270">
    <property type="term" value="F:zinc ion binding"/>
    <property type="evidence" value="ECO:0007669"/>
    <property type="project" value="InterPro"/>
</dbReference>
<dbReference type="PROSITE" id="PS50970">
    <property type="entry name" value="HCY"/>
    <property type="match status" value="1"/>
</dbReference>
<dbReference type="InterPro" id="IPR036589">
    <property type="entry name" value="HCY_dom_sf"/>
</dbReference>
<feature type="binding site" evidence="6 7">
    <location>
        <position position="293"/>
    </location>
    <ligand>
        <name>Zn(2+)</name>
        <dbReference type="ChEBI" id="CHEBI:29105"/>
    </ligand>
</feature>
<dbReference type="InterPro" id="IPR017226">
    <property type="entry name" value="BHMT-like"/>
</dbReference>
<dbReference type="Pfam" id="PF02574">
    <property type="entry name" value="S-methyl_trans"/>
    <property type="match status" value="1"/>
</dbReference>
<sequence length="400" mass="44144">MAPKKGLLERLDEGVVIGDGGFVFALEKRGYVKAGPWTPEACIEHPEAVRQLHREFLRAGADVMQALTFYASDDKLSNRGNESSKKYSCEGINKAACELAREVADEGGALVAGGLSQTPTYLSGMSKEATQKEFQKQVDVFIKNNVDFLIPEYFEHVEEMVWAIEVCVKSGLPVVASMCIGPEGDLHGVTAGECAVRMAKAGAHVVGLNCHFDPFVTLEGLKKMKVALDAAGIKVHLIAQPLALHTPDAEKQGFIDLPEFPFGLEPRTCTRWDMHRYAREAYDLGVRYIGGCCGFEAYHIRAVAEELSKERGCLPEASKKHEQWAGGLRMHTKPWVRARAGRQYWEKLRPSSGRPFSSAMSKPDCWGVTAGDKILKQKTEATTEEEIVDLKQKGRLMNGK</sequence>
<proteinExistence type="predicted"/>
<keyword evidence="5 6" id="KW-0862">Zinc</keyword>
<evidence type="ECO:0000256" key="6">
    <source>
        <dbReference type="PIRSR" id="PIRSR037505-2"/>
    </source>
</evidence>
<comment type="pathway">
    <text evidence="1">Amino-acid biosynthesis; L-methionine biosynthesis via de novo pathway; L-methionine from L-homocysteine (BhmT route): step 1/1.</text>
</comment>
<dbReference type="PANTHER" id="PTHR46120:SF1">
    <property type="entry name" value="HCY-BINDING DOMAIN-CONTAINING PROTEIN"/>
    <property type="match status" value="1"/>
</dbReference>
<comment type="caution">
    <text evidence="9">The sequence shown here is derived from an EMBL/GenBank/DDBJ whole genome shotgun (WGS) entry which is preliminary data.</text>
</comment>
<dbReference type="InterPro" id="IPR051524">
    <property type="entry name" value="BHMT"/>
</dbReference>
<feature type="domain" description="Hcy-binding" evidence="8">
    <location>
        <begin position="4"/>
        <end position="307"/>
    </location>
</feature>
<dbReference type="AlphaFoldDB" id="A0AAE1GD08"/>
<dbReference type="InterPro" id="IPR003726">
    <property type="entry name" value="HCY_dom"/>
</dbReference>
<name>A0AAE1GD08_PETCI</name>
<evidence type="ECO:0000256" key="4">
    <source>
        <dbReference type="ARBA" id="ARBA00022723"/>
    </source>
</evidence>
<comment type="cofactor">
    <cofactor evidence="6">
        <name>Zn(2+)</name>
        <dbReference type="ChEBI" id="CHEBI:29105"/>
    </cofactor>
    <text evidence="6">Binds 1 zinc ion per subunit.</text>
</comment>
<dbReference type="EMBL" id="JAWQEG010000634">
    <property type="protein sequence ID" value="KAK3887373.1"/>
    <property type="molecule type" value="Genomic_DNA"/>
</dbReference>
<organism evidence="9 10">
    <name type="scientific">Petrolisthes cinctipes</name>
    <name type="common">Flat porcelain crab</name>
    <dbReference type="NCBI Taxonomy" id="88211"/>
    <lineage>
        <taxon>Eukaryota</taxon>
        <taxon>Metazoa</taxon>
        <taxon>Ecdysozoa</taxon>
        <taxon>Arthropoda</taxon>
        <taxon>Crustacea</taxon>
        <taxon>Multicrustacea</taxon>
        <taxon>Malacostraca</taxon>
        <taxon>Eumalacostraca</taxon>
        <taxon>Eucarida</taxon>
        <taxon>Decapoda</taxon>
        <taxon>Pleocyemata</taxon>
        <taxon>Anomura</taxon>
        <taxon>Galatheoidea</taxon>
        <taxon>Porcellanidae</taxon>
        <taxon>Petrolisthes</taxon>
    </lineage>
</organism>
<dbReference type="Gene3D" id="3.20.20.330">
    <property type="entry name" value="Homocysteine-binding-like domain"/>
    <property type="match status" value="1"/>
</dbReference>
<keyword evidence="3 7" id="KW-0808">Transferase</keyword>
<gene>
    <name evidence="9" type="ORF">Pcinc_008491</name>
</gene>
<dbReference type="SUPFAM" id="SSF82282">
    <property type="entry name" value="Homocysteine S-methyltransferase"/>
    <property type="match status" value="1"/>
</dbReference>
<dbReference type="GO" id="GO:0032259">
    <property type="term" value="P:methylation"/>
    <property type="evidence" value="ECO:0007669"/>
    <property type="project" value="UniProtKB-KW"/>
</dbReference>
<accession>A0AAE1GD08</accession>
<evidence type="ECO:0000259" key="8">
    <source>
        <dbReference type="PROSITE" id="PS50970"/>
    </source>
</evidence>
<dbReference type="PANTHER" id="PTHR46120">
    <property type="entry name" value="BETAINE--HOMOCYSTEINE S-METHYLTRANSFERASE 1"/>
    <property type="match status" value="1"/>
</dbReference>
<keyword evidence="2 7" id="KW-0489">Methyltransferase</keyword>
<evidence type="ECO:0000313" key="10">
    <source>
        <dbReference type="Proteomes" id="UP001286313"/>
    </source>
</evidence>
<evidence type="ECO:0000256" key="7">
    <source>
        <dbReference type="PROSITE-ProRule" id="PRU00333"/>
    </source>
</evidence>
<dbReference type="Proteomes" id="UP001286313">
    <property type="component" value="Unassembled WGS sequence"/>
</dbReference>
<dbReference type="PIRSF" id="PIRSF037505">
    <property type="entry name" value="Betaine_HMT"/>
    <property type="match status" value="1"/>
</dbReference>
<keyword evidence="10" id="KW-1185">Reference proteome</keyword>
<reference evidence="9" key="1">
    <citation type="submission" date="2023-10" db="EMBL/GenBank/DDBJ databases">
        <title>Genome assemblies of two species of porcelain crab, Petrolisthes cinctipes and Petrolisthes manimaculis (Anomura: Porcellanidae).</title>
        <authorList>
            <person name="Angst P."/>
        </authorList>
    </citation>
    <scope>NUCLEOTIDE SEQUENCE</scope>
    <source>
        <strain evidence="9">PB745_01</strain>
        <tissue evidence="9">Gill</tissue>
    </source>
</reference>